<accession>A0A159D840</accession>
<evidence type="ECO:0000313" key="2">
    <source>
        <dbReference type="EMBL" id="ALS88190.1"/>
    </source>
</evidence>
<dbReference type="RefSeq" id="YP_009480525.1">
    <property type="nucleotide sequence ID" value="NC_037613.1"/>
</dbReference>
<dbReference type="Pfam" id="PF11073">
    <property type="entry name" value="NSs"/>
    <property type="match status" value="1"/>
</dbReference>
<keyword evidence="3" id="KW-1185">Reference proteome</keyword>
<dbReference type="Proteomes" id="UP000243760">
    <property type="component" value="Genome"/>
</dbReference>
<dbReference type="GeneID" id="36838672"/>
<organism evidence="2 3">
    <name type="scientific">Zerdali virus</name>
    <dbReference type="NCBI Taxonomy" id="1764086"/>
    <lineage>
        <taxon>Viruses</taxon>
        <taxon>Riboviria</taxon>
        <taxon>Orthornavirae</taxon>
        <taxon>Negarnaviricota</taxon>
        <taxon>Polyploviricotina</taxon>
        <taxon>Bunyaviricetes</taxon>
        <taxon>Hareavirales</taxon>
        <taxon>Phenuiviridae</taxon>
        <taxon>Phlebovirus</taxon>
        <taxon>Phlebovirus zerdaliense</taxon>
    </lineage>
</organism>
<name>A0A159D840_9VIRU</name>
<dbReference type="EMBL" id="KP966618">
    <property type="protein sequence ID" value="ALS88190.1"/>
    <property type="molecule type" value="Genomic_RNA"/>
</dbReference>
<proteinExistence type="predicted"/>
<dbReference type="InterPro" id="IPR039434">
    <property type="entry name" value="NSs-like"/>
</dbReference>
<dbReference type="OrthoDB" id="17071at10239"/>
<dbReference type="KEGG" id="vg:36838672"/>
<feature type="region of interest" description="Disordered" evidence="1">
    <location>
        <begin position="288"/>
        <end position="314"/>
    </location>
</feature>
<evidence type="ECO:0000313" key="3">
    <source>
        <dbReference type="Proteomes" id="UP000243760"/>
    </source>
</evidence>
<sequence>MQLRVVFLKPKFNSGVKKTLPRFYVDLLDEVFDPSFDFCLIEGEYPIYLIKNKVAHDTRPTLSHFLIDGEFPTMLGFGYISSKRTKAYDMVMKELYHESIHRLKKDKKSGFLSALRWPTGVASLEFIDFYYEEMIFFSSHDRSTVTRYLKLLVKASGMYYATIEDQIVEVHRRTLLEGQKYGLTKYDLPGNDIIADICVVQAARVTKKVSKLYLTKRDDFRLLIYYSISPFEPAIKRLLKVLRDVDSCYFTMTCEEIYDKFMREDVSFRECALSTSWGRDWPTPIEASKMSRKEKKKEMKLAKWLPRSPDYPPL</sequence>
<reference evidence="2 3" key="1">
    <citation type="journal article" date="2016" name="PLoS Negl. Trop. Dis.">
        <title>Sandfly-Borne Phlebovirus Isolations from Turkey: New Insight into the Sandfly fever Sicilian and Sandfly fever Naples Species.</title>
        <authorList>
            <person name="Alkan C."/>
            <person name="Erisoz Kasap O."/>
            <person name="Alten B."/>
            <person name="de Lamballerie X."/>
            <person name="Charrel R.N."/>
        </authorList>
    </citation>
    <scope>NUCLEOTIDE SEQUENCE [LARGE SCALE GENOMIC DNA]</scope>
    <source>
        <strain evidence="2 3">37</strain>
    </source>
</reference>
<evidence type="ECO:0000256" key="1">
    <source>
        <dbReference type="SAM" id="MobiDB-lite"/>
    </source>
</evidence>
<protein>
    <submittedName>
        <fullName evidence="2">Viral sRNA Nonstructural protein</fullName>
    </submittedName>
</protein>